<keyword evidence="1" id="KW-0732">Signal</keyword>
<dbReference type="SUPFAM" id="SSF53850">
    <property type="entry name" value="Periplasmic binding protein-like II"/>
    <property type="match status" value="1"/>
</dbReference>
<dbReference type="InterPro" id="IPR050811">
    <property type="entry name" value="Phosphate_ABC_transporter"/>
</dbReference>
<dbReference type="InterPro" id="IPR024370">
    <property type="entry name" value="PBP_domain"/>
</dbReference>
<evidence type="ECO:0000313" key="5">
    <source>
        <dbReference type="Proteomes" id="UP001155500"/>
    </source>
</evidence>
<dbReference type="EMBL" id="LWID01000001">
    <property type="protein sequence ID" value="MDG6896336.1"/>
    <property type="molecule type" value="Genomic_DNA"/>
</dbReference>
<keyword evidence="2" id="KW-0472">Membrane</keyword>
<feature type="transmembrane region" description="Helical" evidence="2">
    <location>
        <begin position="7"/>
        <end position="28"/>
    </location>
</feature>
<dbReference type="RefSeq" id="WP_279573679.1">
    <property type="nucleotide sequence ID" value="NZ_LWID01000001.1"/>
</dbReference>
<evidence type="ECO:0000313" key="4">
    <source>
        <dbReference type="EMBL" id="MDG6896336.1"/>
    </source>
</evidence>
<dbReference type="PANTHER" id="PTHR30570:SF1">
    <property type="entry name" value="PHOSPHATE-BINDING PROTEIN PSTS"/>
    <property type="match status" value="1"/>
</dbReference>
<name>A0A9X4SR87_9PAST</name>
<gene>
    <name evidence="4" type="ORF">A6A20_12085</name>
</gene>
<evidence type="ECO:0000256" key="1">
    <source>
        <dbReference type="ARBA" id="ARBA00022729"/>
    </source>
</evidence>
<proteinExistence type="predicted"/>
<dbReference type="Gene3D" id="3.40.190.10">
    <property type="entry name" value="Periplasmic binding protein-like II"/>
    <property type="match status" value="2"/>
</dbReference>
<dbReference type="Proteomes" id="UP001155500">
    <property type="component" value="Unassembled WGS sequence"/>
</dbReference>
<dbReference type="PANTHER" id="PTHR30570">
    <property type="entry name" value="PERIPLASMIC PHOSPHATE BINDING COMPONENT OF PHOSPHATE ABC TRANSPORTER"/>
    <property type="match status" value="1"/>
</dbReference>
<keyword evidence="5" id="KW-1185">Reference proteome</keyword>
<protein>
    <recommendedName>
        <fullName evidence="3">PBP domain-containing protein</fullName>
    </recommendedName>
</protein>
<feature type="transmembrane region" description="Helical" evidence="2">
    <location>
        <begin position="34"/>
        <end position="52"/>
    </location>
</feature>
<keyword evidence="2" id="KW-0812">Transmembrane</keyword>
<feature type="domain" description="PBP" evidence="3">
    <location>
        <begin position="157"/>
        <end position="365"/>
    </location>
</feature>
<accession>A0A9X4SR87</accession>
<feature type="transmembrane region" description="Helical" evidence="2">
    <location>
        <begin position="64"/>
        <end position="82"/>
    </location>
</feature>
<dbReference type="Pfam" id="PF12849">
    <property type="entry name" value="PBP_like_2"/>
    <property type="match status" value="1"/>
</dbReference>
<evidence type="ECO:0000259" key="3">
    <source>
        <dbReference type="Pfam" id="PF12849"/>
    </source>
</evidence>
<evidence type="ECO:0000256" key="2">
    <source>
        <dbReference type="SAM" id="Phobius"/>
    </source>
</evidence>
<sequence>MIRILFLILGAIAVVVIAFFLWLSLVFAGYKFSGFLPIMAIISYFATYYFYTHSYQLKKNTFKVIIGLFVSSIVSYLGYIGYVNYVRAIPTVTEFSRHDYEPFNENNKLAKLAQKSTLQLSKENLPRLDGSTALFPVYAAFVNATYPKLVLIDLWRQVRQSKTGQAYNNLLEGEVDIIFVPAPSKHHLKQAQEKGLSFNLLPIGREAFVFFVHKKNPVENLSIQNIIDIYSGKITNWQPLNGRNKKIRAFQRPENSGSQTALQRIMQGTELMPAPKEDVPTNMGGIISQVAHYRNYENAIGFSFLLYATEMVTNEQIKLLSIDGVMPNKTNIANNHYPFTYDFYAVTIAGRETEQVLALLQWIKSEQGKELIQKTGYVVTD</sequence>
<organism evidence="4 5">
    <name type="scientific">Volucribacter amazonae</name>
    <dbReference type="NCBI Taxonomy" id="256731"/>
    <lineage>
        <taxon>Bacteria</taxon>
        <taxon>Pseudomonadati</taxon>
        <taxon>Pseudomonadota</taxon>
        <taxon>Gammaproteobacteria</taxon>
        <taxon>Pasteurellales</taxon>
        <taxon>Pasteurellaceae</taxon>
        <taxon>Volucribacter</taxon>
    </lineage>
</organism>
<comment type="caution">
    <text evidence="4">The sequence shown here is derived from an EMBL/GenBank/DDBJ whole genome shotgun (WGS) entry which is preliminary data.</text>
</comment>
<dbReference type="AlphaFoldDB" id="A0A9X4SR87"/>
<keyword evidence="2" id="KW-1133">Transmembrane helix</keyword>
<reference evidence="4" key="1">
    <citation type="submission" date="2016-03" db="EMBL/GenBank/DDBJ databases">
        <title>Co-evolution between Pasteurellaceae and their hosts.</title>
        <authorList>
            <person name="Hansen M.J."/>
            <person name="Bojesen A.M."/>
            <person name="Planet P."/>
        </authorList>
    </citation>
    <scope>NUCLEOTIDE SEQUENCE</scope>
    <source>
        <strain evidence="4">146/S8/89</strain>
    </source>
</reference>